<proteinExistence type="predicted"/>
<organism evidence="1">
    <name type="scientific">marine metagenome</name>
    <dbReference type="NCBI Taxonomy" id="408172"/>
    <lineage>
        <taxon>unclassified sequences</taxon>
        <taxon>metagenomes</taxon>
        <taxon>ecological metagenomes</taxon>
    </lineage>
</organism>
<gene>
    <name evidence="1" type="ORF">METZ01_LOCUS107139</name>
</gene>
<accession>A0A381WP72</accession>
<reference evidence="1" key="1">
    <citation type="submission" date="2018-05" db="EMBL/GenBank/DDBJ databases">
        <authorList>
            <person name="Lanie J.A."/>
            <person name="Ng W.-L."/>
            <person name="Kazmierczak K.M."/>
            <person name="Andrzejewski T.M."/>
            <person name="Davidsen T.M."/>
            <person name="Wayne K.J."/>
            <person name="Tettelin H."/>
            <person name="Glass J.I."/>
            <person name="Rusch D."/>
            <person name="Podicherti R."/>
            <person name="Tsui H.-C.T."/>
            <person name="Winkler M.E."/>
        </authorList>
    </citation>
    <scope>NUCLEOTIDE SEQUENCE</scope>
</reference>
<evidence type="ECO:0000313" key="1">
    <source>
        <dbReference type="EMBL" id="SVA54285.1"/>
    </source>
</evidence>
<dbReference type="EMBL" id="UINC01012429">
    <property type="protein sequence ID" value="SVA54285.1"/>
    <property type="molecule type" value="Genomic_DNA"/>
</dbReference>
<dbReference type="AlphaFoldDB" id="A0A381WP72"/>
<name>A0A381WP72_9ZZZZ</name>
<protein>
    <submittedName>
        <fullName evidence="1">Uncharacterized protein</fullName>
    </submittedName>
</protein>
<sequence length="53" mass="5954">MLSLIRRTVHRGYVSVLQCSQSTVSGQYKVVKYSQYDSDCLGGLKDSLNKKRG</sequence>